<gene>
    <name evidence="1" type="ORF">SAMN00017405_0676</name>
</gene>
<organism evidence="1 2">
    <name type="scientific">Desulfonispora thiosulfatigenes DSM 11270</name>
    <dbReference type="NCBI Taxonomy" id="656914"/>
    <lineage>
        <taxon>Bacteria</taxon>
        <taxon>Bacillati</taxon>
        <taxon>Bacillota</taxon>
        <taxon>Clostridia</taxon>
        <taxon>Eubacteriales</taxon>
        <taxon>Peptococcaceae</taxon>
        <taxon>Desulfonispora</taxon>
    </lineage>
</organism>
<dbReference type="Proteomes" id="UP000192731">
    <property type="component" value="Unassembled WGS sequence"/>
</dbReference>
<accession>A0A1W1VA35</accession>
<evidence type="ECO:0000313" key="1">
    <source>
        <dbReference type="EMBL" id="SMB89901.1"/>
    </source>
</evidence>
<proteinExistence type="predicted"/>
<dbReference type="AlphaFoldDB" id="A0A1W1VA35"/>
<name>A0A1W1VA35_DESTI</name>
<evidence type="ECO:0000313" key="2">
    <source>
        <dbReference type="Proteomes" id="UP000192731"/>
    </source>
</evidence>
<keyword evidence="2" id="KW-1185">Reference proteome</keyword>
<reference evidence="1 2" key="1">
    <citation type="submission" date="2017-04" db="EMBL/GenBank/DDBJ databases">
        <authorList>
            <person name="Afonso C.L."/>
            <person name="Miller P.J."/>
            <person name="Scott M.A."/>
            <person name="Spackman E."/>
            <person name="Goraichik I."/>
            <person name="Dimitrov K.M."/>
            <person name="Suarez D.L."/>
            <person name="Swayne D.E."/>
        </authorList>
    </citation>
    <scope>NUCLEOTIDE SEQUENCE [LARGE SCALE GENOMIC DNA]</scope>
    <source>
        <strain evidence="1 2">DSM 11270</strain>
    </source>
</reference>
<dbReference type="STRING" id="656914.SAMN00017405_0676"/>
<protein>
    <submittedName>
        <fullName evidence="1">Uncharacterized protein</fullName>
    </submittedName>
</protein>
<dbReference type="EMBL" id="FWWT01000016">
    <property type="protein sequence ID" value="SMB89901.1"/>
    <property type="molecule type" value="Genomic_DNA"/>
</dbReference>
<sequence>MIYTCEDCGLLFYRAGEVKECPFCEKNDIRFATKEEIKRLQTLLEQGKPTLFKEEQTL</sequence>